<dbReference type="PANTHER" id="PTHR34315">
    <property type="match status" value="1"/>
</dbReference>
<dbReference type="Proteomes" id="UP001444661">
    <property type="component" value="Unassembled WGS sequence"/>
</dbReference>
<feature type="chain" id="PRO_5045083093" evidence="1">
    <location>
        <begin position="22"/>
        <end position="353"/>
    </location>
</feature>
<evidence type="ECO:0000256" key="1">
    <source>
        <dbReference type="SAM" id="SignalP"/>
    </source>
</evidence>
<dbReference type="PANTHER" id="PTHR34315:SF4">
    <property type="entry name" value="INTRADIOL RING-CLEAVAGE DIOXYGENASES DOMAIN-CONTAINING PROTEIN"/>
    <property type="match status" value="1"/>
</dbReference>
<protein>
    <submittedName>
        <fullName evidence="3">Dioxygenase</fullName>
    </submittedName>
</protein>
<evidence type="ECO:0000313" key="3">
    <source>
        <dbReference type="EMBL" id="KAK8045589.1"/>
    </source>
</evidence>
<keyword evidence="3" id="KW-0560">Oxidoreductase</keyword>
<keyword evidence="4" id="KW-1185">Reference proteome</keyword>
<dbReference type="SUPFAM" id="SSF49482">
    <property type="entry name" value="Aromatic compound dioxygenase"/>
    <property type="match status" value="1"/>
</dbReference>
<sequence length="353" mass="39090">MKLSTLLVAGSGLLSTAVVHAHGDAIVPRSEIQRRDQLARRCASAAGAFNAKRMAKRSTPTKRQATTATEEGTHYKAIQNETCVMTPEVIMGPYVWPESQMMRTDVSKPSYHARGPARRPLTLDIGVLDMATCEPLQNAMVSLWHCNATGDYSSFEQLDENLTFQELKAKLGLTNVTYGVTDLHTDNTTWLRGMYPTNKEGMMEMQTVFPGFYAGRAIHIHTQVFTHWTLLPNGTMRSGDLVSTGQIYFDEALTQTIMALEPYAQHTQIQRTANDVDKFIGGSMEGGYSPFVAVEPLDGPEGDVTKGMVGYITLGVDTANLSRPPNYIEPASPYERSRGWRVAQVRHNCCYTK</sequence>
<evidence type="ECO:0000259" key="2">
    <source>
        <dbReference type="Pfam" id="PF00775"/>
    </source>
</evidence>
<feature type="domain" description="Intradiol ring-cleavage dioxygenases" evidence="2">
    <location>
        <begin position="92"/>
        <end position="226"/>
    </location>
</feature>
<gene>
    <name evidence="3" type="ORF">PG993_005613</name>
</gene>
<dbReference type="EMBL" id="JAQQWK010000003">
    <property type="protein sequence ID" value="KAK8045589.1"/>
    <property type="molecule type" value="Genomic_DNA"/>
</dbReference>
<keyword evidence="1" id="KW-0732">Signal</keyword>
<name>A0ABR1TIL7_9PEZI</name>
<dbReference type="Pfam" id="PF00775">
    <property type="entry name" value="Dioxygenase_C"/>
    <property type="match status" value="1"/>
</dbReference>
<dbReference type="InterPro" id="IPR000627">
    <property type="entry name" value="Intradiol_dOase_C"/>
</dbReference>
<proteinExistence type="predicted"/>
<dbReference type="Gene3D" id="2.60.130.10">
    <property type="entry name" value="Aromatic compound dioxygenase"/>
    <property type="match status" value="1"/>
</dbReference>
<organism evidence="3 4">
    <name type="scientific">Apiospora rasikravindrae</name>
    <dbReference type="NCBI Taxonomy" id="990691"/>
    <lineage>
        <taxon>Eukaryota</taxon>
        <taxon>Fungi</taxon>
        <taxon>Dikarya</taxon>
        <taxon>Ascomycota</taxon>
        <taxon>Pezizomycotina</taxon>
        <taxon>Sordariomycetes</taxon>
        <taxon>Xylariomycetidae</taxon>
        <taxon>Amphisphaeriales</taxon>
        <taxon>Apiosporaceae</taxon>
        <taxon>Apiospora</taxon>
    </lineage>
</organism>
<keyword evidence="3" id="KW-0223">Dioxygenase</keyword>
<dbReference type="GO" id="GO:0051213">
    <property type="term" value="F:dioxygenase activity"/>
    <property type="evidence" value="ECO:0007669"/>
    <property type="project" value="UniProtKB-KW"/>
</dbReference>
<comment type="caution">
    <text evidence="3">The sequence shown here is derived from an EMBL/GenBank/DDBJ whole genome shotgun (WGS) entry which is preliminary data.</text>
</comment>
<accession>A0ABR1TIL7</accession>
<feature type="signal peptide" evidence="1">
    <location>
        <begin position="1"/>
        <end position="21"/>
    </location>
</feature>
<dbReference type="InterPro" id="IPR015889">
    <property type="entry name" value="Intradiol_dOase_core"/>
</dbReference>
<reference evidence="3 4" key="1">
    <citation type="submission" date="2023-01" db="EMBL/GenBank/DDBJ databases">
        <title>Analysis of 21 Apiospora genomes using comparative genomics revels a genus with tremendous synthesis potential of carbohydrate active enzymes and secondary metabolites.</title>
        <authorList>
            <person name="Sorensen T."/>
        </authorList>
    </citation>
    <scope>NUCLEOTIDE SEQUENCE [LARGE SCALE GENOMIC DNA]</scope>
    <source>
        <strain evidence="3 4">CBS 33761</strain>
    </source>
</reference>
<evidence type="ECO:0000313" key="4">
    <source>
        <dbReference type="Proteomes" id="UP001444661"/>
    </source>
</evidence>